<evidence type="ECO:0000256" key="1">
    <source>
        <dbReference type="SAM" id="MobiDB-lite"/>
    </source>
</evidence>
<reference evidence="2" key="1">
    <citation type="submission" date="2019-12" db="EMBL/GenBank/DDBJ databases">
        <title>Genome sequencing and annotation of Brassica cretica.</title>
        <authorList>
            <person name="Studholme D.J."/>
            <person name="Sarris P."/>
        </authorList>
    </citation>
    <scope>NUCLEOTIDE SEQUENCE</scope>
    <source>
        <strain evidence="2">PFS-109/04</strain>
        <tissue evidence="2">Leaf</tissue>
    </source>
</reference>
<accession>A0A8S9QAB6</accession>
<dbReference type="AlphaFoldDB" id="A0A8S9QAB6"/>
<feature type="region of interest" description="Disordered" evidence="1">
    <location>
        <begin position="40"/>
        <end position="63"/>
    </location>
</feature>
<evidence type="ECO:0000313" key="3">
    <source>
        <dbReference type="Proteomes" id="UP000712600"/>
    </source>
</evidence>
<proteinExistence type="predicted"/>
<organism evidence="2 3">
    <name type="scientific">Brassica cretica</name>
    <name type="common">Mustard</name>
    <dbReference type="NCBI Taxonomy" id="69181"/>
    <lineage>
        <taxon>Eukaryota</taxon>
        <taxon>Viridiplantae</taxon>
        <taxon>Streptophyta</taxon>
        <taxon>Embryophyta</taxon>
        <taxon>Tracheophyta</taxon>
        <taxon>Spermatophyta</taxon>
        <taxon>Magnoliopsida</taxon>
        <taxon>eudicotyledons</taxon>
        <taxon>Gunneridae</taxon>
        <taxon>Pentapetalae</taxon>
        <taxon>rosids</taxon>
        <taxon>malvids</taxon>
        <taxon>Brassicales</taxon>
        <taxon>Brassicaceae</taxon>
        <taxon>Brassiceae</taxon>
        <taxon>Brassica</taxon>
    </lineage>
</organism>
<dbReference type="Proteomes" id="UP000712600">
    <property type="component" value="Unassembled WGS sequence"/>
</dbReference>
<evidence type="ECO:0000313" key="2">
    <source>
        <dbReference type="EMBL" id="KAF3535478.1"/>
    </source>
</evidence>
<name>A0A8S9QAB6_BRACR</name>
<comment type="caution">
    <text evidence="2">The sequence shown here is derived from an EMBL/GenBank/DDBJ whole genome shotgun (WGS) entry which is preliminary data.</text>
</comment>
<dbReference type="EMBL" id="QGKX02001290">
    <property type="protein sequence ID" value="KAF3535478.1"/>
    <property type="molecule type" value="Genomic_DNA"/>
</dbReference>
<gene>
    <name evidence="2" type="ORF">F2Q69_00021110</name>
</gene>
<protein>
    <submittedName>
        <fullName evidence="2">Uncharacterized protein</fullName>
    </submittedName>
</protein>
<sequence>MVSRFLHGDTDNKDLRNPLRYEVGDTGGLTCLHRDRNAIAKTETKPLSSREDGDEQKRERRRCSGDCMRRRVCGGELWQGRLECEEPPMKKVRMEIVWKRRGHDLLLRLKKN</sequence>